<name>A0A8J5G198_ZINOF</name>
<dbReference type="Pfam" id="PF16596">
    <property type="entry name" value="MFMR_assoc"/>
    <property type="match status" value="1"/>
</dbReference>
<evidence type="ECO:0000313" key="10">
    <source>
        <dbReference type="EMBL" id="KAG6489579.1"/>
    </source>
</evidence>
<sequence>MDLPKEKMKTTTTTTGTASTSPATPTTSAAVKSLQEPPTPLLASPAPFSPEWSASLHAFYGRGAVMPQAFYPPPPVAAGQPIVWGAQHVMPPYSSPIPYTSFYPPGGFYAQPLLNAGMSYPIPETEERSPEAKDKHLISKEAPKTEGSPGKSLNATKGSFSEREDVSQSDDSATEGTSDTEDDGPIKEHGTARKRSYGNLVSEGESHPSNSSDAKAKSSYSGRVRTAKKLPVSAPGRAALPSPQSNLNIGMDFWSNSLAGSSLKDERELKRERRKQSNRESARRSRLRRQQKIIISSSFDYPFYQQECEELAKKVVDLNSENDALRVELERLKKTCRELEAENKAITGELKQPYSSELFSGDVASKPQPDSAADD</sequence>
<evidence type="ECO:0000256" key="5">
    <source>
        <dbReference type="ARBA" id="ARBA00023163"/>
    </source>
</evidence>
<keyword evidence="6" id="KW-0539">Nucleus</keyword>
<feature type="region of interest" description="Disordered" evidence="8">
    <location>
        <begin position="356"/>
        <end position="375"/>
    </location>
</feature>
<dbReference type="CDD" id="cd14702">
    <property type="entry name" value="bZIP_plant_GBF1"/>
    <property type="match status" value="1"/>
</dbReference>
<feature type="coiled-coil region" evidence="7">
    <location>
        <begin position="308"/>
        <end position="349"/>
    </location>
</feature>
<keyword evidence="3" id="KW-0805">Transcription regulation</keyword>
<evidence type="ECO:0000256" key="1">
    <source>
        <dbReference type="ARBA" id="ARBA00004123"/>
    </source>
</evidence>
<gene>
    <name evidence="10" type="ORF">ZIOFF_050854</name>
</gene>
<keyword evidence="11" id="KW-1185">Reference proteome</keyword>
<dbReference type="SMART" id="SM00338">
    <property type="entry name" value="BRLZ"/>
    <property type="match status" value="1"/>
</dbReference>
<dbReference type="PROSITE" id="PS00036">
    <property type="entry name" value="BZIP_BASIC"/>
    <property type="match status" value="1"/>
</dbReference>
<dbReference type="AlphaFoldDB" id="A0A8J5G198"/>
<evidence type="ECO:0000256" key="7">
    <source>
        <dbReference type="SAM" id="Coils"/>
    </source>
</evidence>
<comment type="subcellular location">
    <subcellularLocation>
        <location evidence="1">Nucleus</location>
    </subcellularLocation>
</comment>
<dbReference type="InterPro" id="IPR004827">
    <property type="entry name" value="bZIP"/>
</dbReference>
<feature type="region of interest" description="Disordered" evidence="8">
    <location>
        <begin position="120"/>
        <end position="288"/>
    </location>
</feature>
<feature type="compositionally biased region" description="Polar residues" evidence="8">
    <location>
        <begin position="207"/>
        <end position="221"/>
    </location>
</feature>
<feature type="compositionally biased region" description="Basic and acidic residues" evidence="8">
    <location>
        <begin position="125"/>
        <end position="144"/>
    </location>
</feature>
<keyword evidence="7" id="KW-0175">Coiled coil</keyword>
<reference evidence="10 11" key="1">
    <citation type="submission" date="2020-08" db="EMBL/GenBank/DDBJ databases">
        <title>Plant Genome Project.</title>
        <authorList>
            <person name="Zhang R.-G."/>
        </authorList>
    </citation>
    <scope>NUCLEOTIDE SEQUENCE [LARGE SCALE GENOMIC DNA]</scope>
    <source>
        <tissue evidence="10">Rhizome</tissue>
    </source>
</reference>
<feature type="compositionally biased region" description="Basic and acidic residues" evidence="8">
    <location>
        <begin position="263"/>
        <end position="283"/>
    </location>
</feature>
<comment type="caution">
    <text evidence="10">The sequence shown here is derived from an EMBL/GenBank/DDBJ whole genome shotgun (WGS) entry which is preliminary data.</text>
</comment>
<evidence type="ECO:0000256" key="8">
    <source>
        <dbReference type="SAM" id="MobiDB-lite"/>
    </source>
</evidence>
<feature type="domain" description="BZIP" evidence="9">
    <location>
        <begin position="273"/>
        <end position="288"/>
    </location>
</feature>
<dbReference type="Proteomes" id="UP000734854">
    <property type="component" value="Unassembled WGS sequence"/>
</dbReference>
<evidence type="ECO:0000256" key="6">
    <source>
        <dbReference type="ARBA" id="ARBA00023242"/>
    </source>
</evidence>
<dbReference type="EMBL" id="JACMSC010000014">
    <property type="protein sequence ID" value="KAG6489579.1"/>
    <property type="molecule type" value="Genomic_DNA"/>
</dbReference>
<evidence type="ECO:0000313" key="11">
    <source>
        <dbReference type="Proteomes" id="UP000734854"/>
    </source>
</evidence>
<dbReference type="PANTHER" id="PTHR45967">
    <property type="entry name" value="G-BOX-BINDING FACTOR 3-RELATED"/>
    <property type="match status" value="1"/>
</dbReference>
<dbReference type="InterPro" id="IPR045314">
    <property type="entry name" value="bZIP_plant_GBF1"/>
</dbReference>
<dbReference type="Pfam" id="PF07777">
    <property type="entry name" value="MFMR"/>
    <property type="match status" value="1"/>
</dbReference>
<evidence type="ECO:0000256" key="2">
    <source>
        <dbReference type="ARBA" id="ARBA00007163"/>
    </source>
</evidence>
<feature type="region of interest" description="Disordered" evidence="8">
    <location>
        <begin position="1"/>
        <end position="46"/>
    </location>
</feature>
<evidence type="ECO:0000259" key="9">
    <source>
        <dbReference type="PROSITE" id="PS00036"/>
    </source>
</evidence>
<keyword evidence="5" id="KW-0804">Transcription</keyword>
<dbReference type="GO" id="GO:0003700">
    <property type="term" value="F:DNA-binding transcription factor activity"/>
    <property type="evidence" value="ECO:0007669"/>
    <property type="project" value="InterPro"/>
</dbReference>
<dbReference type="Pfam" id="PF00170">
    <property type="entry name" value="bZIP_1"/>
    <property type="match status" value="1"/>
</dbReference>
<dbReference type="PANTHER" id="PTHR45967:SF31">
    <property type="entry name" value="DNA-BINDING PROTEIN EMBP-1"/>
    <property type="match status" value="1"/>
</dbReference>
<dbReference type="InterPro" id="IPR044827">
    <property type="entry name" value="GBF-like"/>
</dbReference>
<dbReference type="GO" id="GO:0000976">
    <property type="term" value="F:transcription cis-regulatory region binding"/>
    <property type="evidence" value="ECO:0007669"/>
    <property type="project" value="UniProtKB-ARBA"/>
</dbReference>
<feature type="compositionally biased region" description="Polar residues" evidence="8">
    <location>
        <begin position="242"/>
        <end position="260"/>
    </location>
</feature>
<dbReference type="GO" id="GO:0005634">
    <property type="term" value="C:nucleus"/>
    <property type="evidence" value="ECO:0007669"/>
    <property type="project" value="UniProtKB-SubCell"/>
</dbReference>
<keyword evidence="4" id="KW-0238">DNA-binding</keyword>
<comment type="similarity">
    <text evidence="2">Belongs to the bZIP family.</text>
</comment>
<dbReference type="InterPro" id="IPR012900">
    <property type="entry name" value="MFMR"/>
</dbReference>
<feature type="compositionally biased region" description="Low complexity" evidence="8">
    <location>
        <begin position="10"/>
        <end position="30"/>
    </location>
</feature>
<proteinExistence type="inferred from homology"/>
<evidence type="ECO:0000256" key="3">
    <source>
        <dbReference type="ARBA" id="ARBA00023015"/>
    </source>
</evidence>
<evidence type="ECO:0000256" key="4">
    <source>
        <dbReference type="ARBA" id="ARBA00023125"/>
    </source>
</evidence>
<protein>
    <recommendedName>
        <fullName evidence="9">BZIP domain-containing protein</fullName>
    </recommendedName>
</protein>
<organism evidence="10 11">
    <name type="scientific">Zingiber officinale</name>
    <name type="common">Ginger</name>
    <name type="synonym">Amomum zingiber</name>
    <dbReference type="NCBI Taxonomy" id="94328"/>
    <lineage>
        <taxon>Eukaryota</taxon>
        <taxon>Viridiplantae</taxon>
        <taxon>Streptophyta</taxon>
        <taxon>Embryophyta</taxon>
        <taxon>Tracheophyta</taxon>
        <taxon>Spermatophyta</taxon>
        <taxon>Magnoliopsida</taxon>
        <taxon>Liliopsida</taxon>
        <taxon>Zingiberales</taxon>
        <taxon>Zingiberaceae</taxon>
        <taxon>Zingiber</taxon>
    </lineage>
</organism>
<dbReference type="Gene3D" id="1.20.5.170">
    <property type="match status" value="1"/>
</dbReference>
<accession>A0A8J5G198</accession>